<evidence type="ECO:0000256" key="1">
    <source>
        <dbReference type="SAM" id="MobiDB-lite"/>
    </source>
</evidence>
<feature type="region of interest" description="Disordered" evidence="1">
    <location>
        <begin position="1"/>
        <end position="36"/>
    </location>
</feature>
<gene>
    <name evidence="2" type="ORF">SDC9_166349</name>
</gene>
<reference evidence="2" key="1">
    <citation type="submission" date="2019-08" db="EMBL/GenBank/DDBJ databases">
        <authorList>
            <person name="Kucharzyk K."/>
            <person name="Murdoch R.W."/>
            <person name="Higgins S."/>
            <person name="Loffler F."/>
        </authorList>
    </citation>
    <scope>NUCLEOTIDE SEQUENCE</scope>
</reference>
<protein>
    <submittedName>
        <fullName evidence="2">Uncharacterized protein</fullName>
    </submittedName>
</protein>
<name>A0A645G4N3_9ZZZZ</name>
<comment type="caution">
    <text evidence="2">The sequence shown here is derived from an EMBL/GenBank/DDBJ whole genome shotgun (WGS) entry which is preliminary data.</text>
</comment>
<sequence length="36" mass="4129">MGQQLNKVVKRRRRKSYLSRCKARGAAQIKGGAKRK</sequence>
<evidence type="ECO:0000313" key="2">
    <source>
        <dbReference type="EMBL" id="MPN18983.1"/>
    </source>
</evidence>
<dbReference type="AlphaFoldDB" id="A0A645G4N3"/>
<organism evidence="2">
    <name type="scientific">bioreactor metagenome</name>
    <dbReference type="NCBI Taxonomy" id="1076179"/>
    <lineage>
        <taxon>unclassified sequences</taxon>
        <taxon>metagenomes</taxon>
        <taxon>ecological metagenomes</taxon>
    </lineage>
</organism>
<dbReference type="EMBL" id="VSSQ01066447">
    <property type="protein sequence ID" value="MPN18983.1"/>
    <property type="molecule type" value="Genomic_DNA"/>
</dbReference>
<accession>A0A645G4N3</accession>
<proteinExistence type="predicted"/>
<feature type="compositionally biased region" description="Basic residues" evidence="1">
    <location>
        <begin position="8"/>
        <end position="23"/>
    </location>
</feature>